<dbReference type="PRINTS" id="PR02008">
    <property type="entry name" value="RCMTFAMILY"/>
</dbReference>
<feature type="active site" description="Nucleophile" evidence="5">
    <location>
        <position position="233"/>
    </location>
</feature>
<dbReference type="GO" id="GO:0001510">
    <property type="term" value="P:RNA methylation"/>
    <property type="evidence" value="ECO:0007669"/>
    <property type="project" value="InterPro"/>
</dbReference>
<feature type="binding site" evidence="5">
    <location>
        <position position="135"/>
    </location>
    <ligand>
        <name>S-adenosyl-L-methionine</name>
        <dbReference type="ChEBI" id="CHEBI:59789"/>
    </ligand>
</feature>
<dbReference type="Pfam" id="PF01189">
    <property type="entry name" value="Methyltr_RsmB-F"/>
    <property type="match status" value="1"/>
</dbReference>
<dbReference type="EMBL" id="SMGG01000003">
    <property type="protein sequence ID" value="TCK61798.1"/>
    <property type="molecule type" value="Genomic_DNA"/>
</dbReference>
<dbReference type="CDD" id="cd02440">
    <property type="entry name" value="AdoMet_MTases"/>
    <property type="match status" value="1"/>
</dbReference>
<dbReference type="AlphaFoldDB" id="A0A4R1KB73"/>
<dbReference type="RefSeq" id="WP_132871374.1">
    <property type="nucleotide sequence ID" value="NZ_SMGG01000003.1"/>
</dbReference>
<dbReference type="PROSITE" id="PS51686">
    <property type="entry name" value="SAM_MT_RSMB_NOP"/>
    <property type="match status" value="1"/>
</dbReference>
<dbReference type="GO" id="GO:0003723">
    <property type="term" value="F:RNA binding"/>
    <property type="evidence" value="ECO:0007669"/>
    <property type="project" value="UniProtKB-UniRule"/>
</dbReference>
<feature type="binding site" evidence="5">
    <location>
        <position position="162"/>
    </location>
    <ligand>
        <name>S-adenosyl-L-methionine</name>
        <dbReference type="ChEBI" id="CHEBI:59789"/>
    </ligand>
</feature>
<comment type="similarity">
    <text evidence="5">Belongs to the class I-like SAM-binding methyltransferase superfamily. RsmB/NOP family.</text>
</comment>
<dbReference type="SUPFAM" id="SSF53335">
    <property type="entry name" value="S-adenosyl-L-methionine-dependent methyltransferases"/>
    <property type="match status" value="1"/>
</dbReference>
<gene>
    <name evidence="7" type="ORF">C8D98_0304</name>
</gene>
<dbReference type="PANTHER" id="PTHR22807:SF30">
    <property type="entry name" value="28S RRNA (CYTOSINE(4447)-C(5))-METHYLTRANSFERASE-RELATED"/>
    <property type="match status" value="1"/>
</dbReference>
<keyword evidence="2 5" id="KW-0808">Transferase</keyword>
<evidence type="ECO:0000256" key="3">
    <source>
        <dbReference type="ARBA" id="ARBA00022691"/>
    </source>
</evidence>
<feature type="domain" description="SAM-dependent MTase RsmB/NOP-type" evidence="6">
    <location>
        <begin position="19"/>
        <end position="298"/>
    </location>
</feature>
<dbReference type="OrthoDB" id="9810297at2"/>
<sequence length="440" mass="49798">MLNKDFINKYTQIFKQDADAFFAGLMREKSRHIRLASARSADYLKELSEQDISASPIAIPNVYSITDNAEKLTETIGFQTGGFYIMNPSSVFTANILTSLMPDYPYILDVSSAPGGKTCAIADLLKNRCAIIANEPSPKRLKSLQFNIEKYGSYSVRTVSMDGRSLHKVFDGFFDGILLDAPCSNENKIGRNKTVNAEWTQELTERMAKLQKEIAHSAFHSLKEGGVMVYSTCTFAIEENEEVVKYLLDSFDCELIDINKGQYTKGISGNGDIDGRIIRFLPHLDEYDGFFIAALRKKGEPSTGGSFIRLKPDKDVQTFFTEFPEYTEIYEKGGSRYLTTRMDRSINFKSNGIMLFKREGELASQAFWQLADFVKDELKTQTDYSGALRYLKGFDIDMPADYHGGAVYYKDIPVGMSKPVQGMLKNKLDRYFLYGKNIEW</sequence>
<dbReference type="PANTHER" id="PTHR22807">
    <property type="entry name" value="NOP2 YEAST -RELATED NOL1/NOP2/FMU SUN DOMAIN-CONTAINING"/>
    <property type="match status" value="1"/>
</dbReference>
<comment type="caution">
    <text evidence="7">The sequence shown here is derived from an EMBL/GenBank/DDBJ whole genome shotgun (WGS) entry which is preliminary data.</text>
</comment>
<dbReference type="Gene3D" id="3.40.50.150">
    <property type="entry name" value="Vaccinia Virus protein VP39"/>
    <property type="match status" value="1"/>
</dbReference>
<evidence type="ECO:0000256" key="4">
    <source>
        <dbReference type="ARBA" id="ARBA00022884"/>
    </source>
</evidence>
<feature type="binding site" evidence="5">
    <location>
        <begin position="111"/>
        <end position="117"/>
    </location>
    <ligand>
        <name>S-adenosyl-L-methionine</name>
        <dbReference type="ChEBI" id="CHEBI:59789"/>
    </ligand>
</feature>
<evidence type="ECO:0000259" key="6">
    <source>
        <dbReference type="PROSITE" id="PS51686"/>
    </source>
</evidence>
<evidence type="ECO:0000256" key="5">
    <source>
        <dbReference type="PROSITE-ProRule" id="PRU01023"/>
    </source>
</evidence>
<dbReference type="InterPro" id="IPR001678">
    <property type="entry name" value="MeTrfase_RsmB-F_NOP2_dom"/>
</dbReference>
<feature type="binding site" evidence="5">
    <location>
        <position position="180"/>
    </location>
    <ligand>
        <name>S-adenosyl-L-methionine</name>
        <dbReference type="ChEBI" id="CHEBI:59789"/>
    </ligand>
</feature>
<dbReference type="InterPro" id="IPR023267">
    <property type="entry name" value="RCMT"/>
</dbReference>
<keyword evidence="8" id="KW-1185">Reference proteome</keyword>
<name>A0A4R1KB73_9BACT</name>
<dbReference type="GO" id="GO:0008173">
    <property type="term" value="F:RNA methyltransferase activity"/>
    <property type="evidence" value="ECO:0007669"/>
    <property type="project" value="InterPro"/>
</dbReference>
<dbReference type="Proteomes" id="UP000294614">
    <property type="component" value="Unassembled WGS sequence"/>
</dbReference>
<keyword evidence="4 5" id="KW-0694">RNA-binding</keyword>
<protein>
    <submittedName>
        <fullName evidence="7">NOL1/NOP2/sun family putative RNA methylase</fullName>
    </submittedName>
</protein>
<dbReference type="InterPro" id="IPR029063">
    <property type="entry name" value="SAM-dependent_MTases_sf"/>
</dbReference>
<evidence type="ECO:0000313" key="7">
    <source>
        <dbReference type="EMBL" id="TCK61798.1"/>
    </source>
</evidence>
<keyword evidence="1 5" id="KW-0489">Methyltransferase</keyword>
<proteinExistence type="inferred from homology"/>
<evidence type="ECO:0000313" key="8">
    <source>
        <dbReference type="Proteomes" id="UP000294614"/>
    </source>
</evidence>
<organism evidence="7 8">
    <name type="scientific">Seleniivibrio woodruffii</name>
    <dbReference type="NCBI Taxonomy" id="1078050"/>
    <lineage>
        <taxon>Bacteria</taxon>
        <taxon>Pseudomonadati</taxon>
        <taxon>Deferribacterota</taxon>
        <taxon>Deferribacteres</taxon>
        <taxon>Deferribacterales</taxon>
        <taxon>Geovibrionaceae</taxon>
        <taxon>Seleniivibrio</taxon>
    </lineage>
</organism>
<dbReference type="InterPro" id="IPR049560">
    <property type="entry name" value="MeTrfase_RsmB-F_NOP2_cat"/>
</dbReference>
<evidence type="ECO:0000256" key="2">
    <source>
        <dbReference type="ARBA" id="ARBA00022679"/>
    </source>
</evidence>
<reference evidence="7 8" key="1">
    <citation type="submission" date="2019-03" db="EMBL/GenBank/DDBJ databases">
        <title>Genomic Encyclopedia of Type Strains, Phase IV (KMG-IV): sequencing the most valuable type-strain genomes for metagenomic binning, comparative biology and taxonomic classification.</title>
        <authorList>
            <person name="Goeker M."/>
        </authorList>
    </citation>
    <scope>NUCLEOTIDE SEQUENCE [LARGE SCALE GENOMIC DNA]</scope>
    <source>
        <strain evidence="7 8">DSM 24984</strain>
    </source>
</reference>
<accession>A0A4R1KB73</accession>
<keyword evidence="3 5" id="KW-0949">S-adenosyl-L-methionine</keyword>
<evidence type="ECO:0000256" key="1">
    <source>
        <dbReference type="ARBA" id="ARBA00022603"/>
    </source>
</evidence>
<dbReference type="Gene3D" id="3.30.70.1170">
    <property type="entry name" value="Sun protein, domain 3"/>
    <property type="match status" value="1"/>
</dbReference>